<feature type="signal peptide" evidence="2">
    <location>
        <begin position="1"/>
        <end position="25"/>
    </location>
</feature>
<comment type="caution">
    <text evidence="4">The sequence shown here is derived from an EMBL/GenBank/DDBJ whole genome shotgun (WGS) entry which is preliminary data.</text>
</comment>
<reference evidence="4 5" key="1">
    <citation type="submission" date="2019-02" db="EMBL/GenBank/DDBJ databases">
        <title>Deep-cultivation of Planctomycetes and their phenomic and genomic characterization uncovers novel biology.</title>
        <authorList>
            <person name="Wiegand S."/>
            <person name="Jogler M."/>
            <person name="Boedeker C."/>
            <person name="Pinto D."/>
            <person name="Vollmers J."/>
            <person name="Rivas-Marin E."/>
            <person name="Kohn T."/>
            <person name="Peeters S.H."/>
            <person name="Heuer A."/>
            <person name="Rast P."/>
            <person name="Oberbeckmann S."/>
            <person name="Bunk B."/>
            <person name="Jeske O."/>
            <person name="Meyerdierks A."/>
            <person name="Storesund J.E."/>
            <person name="Kallscheuer N."/>
            <person name="Luecker S."/>
            <person name="Lage O.M."/>
            <person name="Pohl T."/>
            <person name="Merkel B.J."/>
            <person name="Hornburger P."/>
            <person name="Mueller R.-W."/>
            <person name="Bruemmer F."/>
            <person name="Labrenz M."/>
            <person name="Spormann A.M."/>
            <person name="Op Den Camp H."/>
            <person name="Overmann J."/>
            <person name="Amann R."/>
            <person name="Jetten M.S.M."/>
            <person name="Mascher T."/>
            <person name="Medema M.H."/>
            <person name="Devos D.P."/>
            <person name="Kaster A.-K."/>
            <person name="Ovreas L."/>
            <person name="Rohde M."/>
            <person name="Galperin M.Y."/>
            <person name="Jogler C."/>
        </authorList>
    </citation>
    <scope>NUCLEOTIDE SEQUENCE [LARGE SCALE GENOMIC DNA]</scope>
    <source>
        <strain evidence="4 5">Enr8</strain>
    </source>
</reference>
<name>A0A5C5UTJ1_9BACT</name>
<dbReference type="Pfam" id="PF03983">
    <property type="entry name" value="SHD1"/>
    <property type="match status" value="1"/>
</dbReference>
<evidence type="ECO:0000313" key="4">
    <source>
        <dbReference type="EMBL" id="TWT29711.1"/>
    </source>
</evidence>
<keyword evidence="5" id="KW-1185">Reference proteome</keyword>
<accession>A0A5C5UTJ1</accession>
<dbReference type="GO" id="GO:0030674">
    <property type="term" value="F:protein-macromolecule adaptor activity"/>
    <property type="evidence" value="ECO:0007669"/>
    <property type="project" value="InterPro"/>
</dbReference>
<sequence length="395" mass="41794" precursor="true">MSQSMKIAFLLATIIATGLTGNAQARIWVDSEGRSVDAEFVKFEGNTVHLRRNDDNSMIEVTYSKFSEADKRLLTVLREQVEAAMSSDADDAPADYAASVGKSGASAKSDISEADARRELSRTRKWTDEDGNQIQAKFVRMHDGNVILLQGNKGHNVDFYTLSDIDQEFLREQMEALGQGDDVPPVMVKTIEPNIGTNNAVAGTPPGMSNFPGQFGPQGMSRPPGFTGSRPPGFSSPPGISNPPGFSRPPGLPSPSSVASMPSMPRGSSISSSEPPRIASNTPSRVGAPSYDPWAGSSAAKNSAPPKTSHLPSMRPPSTPAPSIPETATTSPPMSVPEVNIPGPQLEMVWECKTCGTQFDTVEKPSFCHFCTSIKIGGGILLALVGAAIKGAMSS</sequence>
<feature type="chain" id="PRO_5022959482" description="SLA1 homology domain-containing protein" evidence="2">
    <location>
        <begin position="26"/>
        <end position="395"/>
    </location>
</feature>
<evidence type="ECO:0000259" key="3">
    <source>
        <dbReference type="Pfam" id="PF03983"/>
    </source>
</evidence>
<feature type="domain" description="SLA1 homology" evidence="3">
    <location>
        <begin position="23"/>
        <end position="74"/>
    </location>
</feature>
<evidence type="ECO:0000313" key="5">
    <source>
        <dbReference type="Proteomes" id="UP000318878"/>
    </source>
</evidence>
<feature type="compositionally biased region" description="Pro residues" evidence="1">
    <location>
        <begin position="314"/>
        <end position="323"/>
    </location>
</feature>
<keyword evidence="2" id="KW-0732">Signal</keyword>
<evidence type="ECO:0000256" key="2">
    <source>
        <dbReference type="SAM" id="SignalP"/>
    </source>
</evidence>
<dbReference type="GO" id="GO:0008092">
    <property type="term" value="F:cytoskeletal protein binding"/>
    <property type="evidence" value="ECO:0007669"/>
    <property type="project" value="InterPro"/>
</dbReference>
<dbReference type="Proteomes" id="UP000318878">
    <property type="component" value="Unassembled WGS sequence"/>
</dbReference>
<dbReference type="RefSeq" id="WP_186767848.1">
    <property type="nucleotide sequence ID" value="NZ_SJPF01000007.1"/>
</dbReference>
<feature type="compositionally biased region" description="Low complexity" evidence="1">
    <location>
        <begin position="223"/>
        <end position="245"/>
    </location>
</feature>
<organism evidence="4 5">
    <name type="scientific">Blastopirellula retiformator</name>
    <dbReference type="NCBI Taxonomy" id="2527970"/>
    <lineage>
        <taxon>Bacteria</taxon>
        <taxon>Pseudomonadati</taxon>
        <taxon>Planctomycetota</taxon>
        <taxon>Planctomycetia</taxon>
        <taxon>Pirellulales</taxon>
        <taxon>Pirellulaceae</taxon>
        <taxon>Blastopirellula</taxon>
    </lineage>
</organism>
<dbReference type="EMBL" id="SJPF01000007">
    <property type="protein sequence ID" value="TWT29711.1"/>
    <property type="molecule type" value="Genomic_DNA"/>
</dbReference>
<dbReference type="GO" id="GO:0042802">
    <property type="term" value="F:identical protein binding"/>
    <property type="evidence" value="ECO:0007669"/>
    <property type="project" value="InterPro"/>
</dbReference>
<gene>
    <name evidence="4" type="ORF">Enr8_48990</name>
</gene>
<proteinExistence type="predicted"/>
<protein>
    <recommendedName>
        <fullName evidence="3">SLA1 homology domain-containing protein</fullName>
    </recommendedName>
</protein>
<dbReference type="Gene3D" id="2.30.30.700">
    <property type="entry name" value="SLA1 homology domain 1"/>
    <property type="match status" value="2"/>
</dbReference>
<dbReference type="GO" id="GO:0043130">
    <property type="term" value="F:ubiquitin binding"/>
    <property type="evidence" value="ECO:0007669"/>
    <property type="project" value="InterPro"/>
</dbReference>
<dbReference type="AlphaFoldDB" id="A0A5C5UTJ1"/>
<dbReference type="InterPro" id="IPR007131">
    <property type="entry name" value="SHD1"/>
</dbReference>
<evidence type="ECO:0000256" key="1">
    <source>
        <dbReference type="SAM" id="MobiDB-lite"/>
    </source>
</evidence>
<feature type="region of interest" description="Disordered" evidence="1">
    <location>
        <begin position="199"/>
        <end position="337"/>
    </location>
</feature>
<feature type="compositionally biased region" description="Low complexity" evidence="1">
    <location>
        <begin position="254"/>
        <end position="280"/>
    </location>
</feature>